<evidence type="ECO:0000256" key="2">
    <source>
        <dbReference type="ARBA" id="ARBA00023004"/>
    </source>
</evidence>
<accession>S2JHN1</accession>
<feature type="region of interest" description="Disordered" evidence="3">
    <location>
        <begin position="593"/>
        <end position="612"/>
    </location>
</feature>
<keyword evidence="6" id="KW-1185">Reference proteome</keyword>
<dbReference type="STRING" id="1220926.S2JHN1"/>
<proteinExistence type="predicted"/>
<feature type="region of interest" description="Disordered" evidence="3">
    <location>
        <begin position="684"/>
        <end position="716"/>
    </location>
</feature>
<dbReference type="SUPFAM" id="SSF117281">
    <property type="entry name" value="Kelch motif"/>
    <property type="match status" value="1"/>
</dbReference>
<evidence type="ECO:0008006" key="7">
    <source>
        <dbReference type="Google" id="ProtNLM"/>
    </source>
</evidence>
<feature type="compositionally biased region" description="Polar residues" evidence="3">
    <location>
        <begin position="598"/>
        <end position="612"/>
    </location>
</feature>
<dbReference type="OrthoDB" id="199599at2759"/>
<name>S2JHN1_MUCC1</name>
<feature type="compositionally biased region" description="Low complexity" evidence="3">
    <location>
        <begin position="407"/>
        <end position="417"/>
    </location>
</feature>
<dbReference type="GO" id="GO:0019760">
    <property type="term" value="P:glucosinolate metabolic process"/>
    <property type="evidence" value="ECO:0007669"/>
    <property type="project" value="UniProtKB-ARBA"/>
</dbReference>
<dbReference type="EMBL" id="KE124135">
    <property type="protein sequence ID" value="EPB82018.1"/>
    <property type="molecule type" value="Genomic_DNA"/>
</dbReference>
<keyword evidence="2" id="KW-0408">Iron</keyword>
<dbReference type="AlphaFoldDB" id="S2JHN1"/>
<feature type="transmembrane region" description="Helical" evidence="4">
    <location>
        <begin position="353"/>
        <end position="373"/>
    </location>
</feature>
<keyword evidence="1" id="KW-0677">Repeat</keyword>
<dbReference type="VEuPathDB" id="FungiDB:HMPREF1544_11260"/>
<protein>
    <recommendedName>
        <fullName evidence="7">Galactose oxidase</fullName>
    </recommendedName>
</protein>
<dbReference type="Gene3D" id="2.120.10.80">
    <property type="entry name" value="Kelch-type beta propeller"/>
    <property type="match status" value="1"/>
</dbReference>
<dbReference type="InParanoid" id="S2JHN1"/>
<feature type="compositionally biased region" description="Polar residues" evidence="3">
    <location>
        <begin position="329"/>
        <end position="342"/>
    </location>
</feature>
<evidence type="ECO:0000256" key="1">
    <source>
        <dbReference type="ARBA" id="ARBA00022737"/>
    </source>
</evidence>
<feature type="compositionally biased region" description="Polar residues" evidence="3">
    <location>
        <begin position="696"/>
        <end position="716"/>
    </location>
</feature>
<dbReference type="OMA" id="SSVQWVG"/>
<dbReference type="InterPro" id="IPR015915">
    <property type="entry name" value="Kelch-typ_b-propeller"/>
</dbReference>
<sequence length="716" mass="79116">MQSSVYAPTLQRKHLTAHYFTNGTVYILGGIELDAMTNNHSLIALRLDKKDFSLHSYASAADSPNFDYPTIAGHTSHVVGDAIISVLGLPLLQDQAASPSALLTLPPSAQPFLNITHLPNPRYLHTSALVNRTLHVIGGKDTTTHKQVNDVMWSYSLASRSWTQQQPYKHSSMSGHITIVYHQWLISCFGENTNSQLISKCTWLDTISFNVTQQPLIAEWPTARKYASMISLPSNSNTHVLYGGQNDTAILNDMWFLKIDAPFSMKWTKINTLTNYRRSAHAGALIDENVILYYGGQDSPSSLAADPIYFNITNKEWIHAKNRISNPQTNLGVDLDSSSNGQNERRGISGGTIAGILTGVACVLGLGIAYFVWRRRNQRRRQNLNQSRAARFSQSPPAQHYPEKAASRSSAIHYSSSVDDDNEKNSSNIKLQGAGLKEGGSNFISLPELALYNSNRISTISLGTEFHFSAEEYRRHSHHSTASSAAAAATSSSGLQHTIPKLEFNNHSAIAKSDTSDSNKYELPTQQLQMEPLTEGKSVSYKRRGSTGFNRLTLNLFGSSNNTSATTTTPQTQQQPQDNKKNRSSSLFQLRSSRLLQPNTPTTPHMTDNRYPNLQSRVSLSAKSVSSVQWVGFNDNMDGWRDSTGSSLHLAVTNAQRSSMYHSDSSAQSTPKSPMFPHYLKDSAIQHQMFGHESSTRSSPEMSKHSSTATSENQIE</sequence>
<organism evidence="5 6">
    <name type="scientific">Mucor circinelloides f. circinelloides (strain 1006PhL)</name>
    <name type="common">Mucormycosis agent</name>
    <name type="synonym">Calyptromyces circinelloides</name>
    <dbReference type="NCBI Taxonomy" id="1220926"/>
    <lineage>
        <taxon>Eukaryota</taxon>
        <taxon>Fungi</taxon>
        <taxon>Fungi incertae sedis</taxon>
        <taxon>Mucoromycota</taxon>
        <taxon>Mucoromycotina</taxon>
        <taxon>Mucoromycetes</taxon>
        <taxon>Mucorales</taxon>
        <taxon>Mucorineae</taxon>
        <taxon>Mucoraceae</taxon>
        <taxon>Mucor</taxon>
    </lineage>
</organism>
<keyword evidence="4" id="KW-0472">Membrane</keyword>
<reference evidence="6" key="1">
    <citation type="submission" date="2013-05" db="EMBL/GenBank/DDBJ databases">
        <title>The Genome sequence of Mucor circinelloides f. circinelloides 1006PhL.</title>
        <authorList>
            <consortium name="The Broad Institute Genomics Platform"/>
            <person name="Cuomo C."/>
            <person name="Earl A."/>
            <person name="Findley K."/>
            <person name="Lee S.C."/>
            <person name="Walker B."/>
            <person name="Young S."/>
            <person name="Zeng Q."/>
            <person name="Gargeya S."/>
            <person name="Fitzgerald M."/>
            <person name="Haas B."/>
            <person name="Abouelleil A."/>
            <person name="Allen A.W."/>
            <person name="Alvarado L."/>
            <person name="Arachchi H.M."/>
            <person name="Berlin A.M."/>
            <person name="Chapman S.B."/>
            <person name="Gainer-Dewar J."/>
            <person name="Goldberg J."/>
            <person name="Griggs A."/>
            <person name="Gujja S."/>
            <person name="Hansen M."/>
            <person name="Howarth C."/>
            <person name="Imamovic A."/>
            <person name="Ireland A."/>
            <person name="Larimer J."/>
            <person name="McCowan C."/>
            <person name="Murphy C."/>
            <person name="Pearson M."/>
            <person name="Poon T.W."/>
            <person name="Priest M."/>
            <person name="Roberts A."/>
            <person name="Saif S."/>
            <person name="Shea T."/>
            <person name="Sisk P."/>
            <person name="Sykes S."/>
            <person name="Wortman J."/>
            <person name="Nusbaum C."/>
            <person name="Birren B."/>
        </authorList>
    </citation>
    <scope>NUCLEOTIDE SEQUENCE [LARGE SCALE GENOMIC DNA]</scope>
    <source>
        <strain evidence="6">1006PhL</strain>
    </source>
</reference>
<dbReference type="eggNOG" id="KOG0379">
    <property type="taxonomic scope" value="Eukaryota"/>
</dbReference>
<keyword evidence="4" id="KW-0812">Transmembrane</keyword>
<evidence type="ECO:0000313" key="5">
    <source>
        <dbReference type="EMBL" id="EPB82018.1"/>
    </source>
</evidence>
<evidence type="ECO:0000313" key="6">
    <source>
        <dbReference type="Proteomes" id="UP000014254"/>
    </source>
</evidence>
<feature type="compositionally biased region" description="Low complexity" evidence="3">
    <location>
        <begin position="566"/>
        <end position="577"/>
    </location>
</feature>
<gene>
    <name evidence="5" type="ORF">HMPREF1544_11260</name>
</gene>
<dbReference type="PANTHER" id="PTHR47435">
    <property type="entry name" value="KELCH REPEAT PROTEIN (AFU_ORTHOLOGUE AFUA_5G12780)"/>
    <property type="match status" value="1"/>
</dbReference>
<feature type="region of interest" description="Disordered" evidence="3">
    <location>
        <begin position="382"/>
        <end position="426"/>
    </location>
</feature>
<feature type="region of interest" description="Disordered" evidence="3">
    <location>
        <begin position="512"/>
        <end position="587"/>
    </location>
</feature>
<dbReference type="PANTHER" id="PTHR47435:SF4">
    <property type="entry name" value="KELCH REPEAT PROTEIN (AFU_ORTHOLOGUE AFUA_5G12780)"/>
    <property type="match status" value="1"/>
</dbReference>
<dbReference type="Proteomes" id="UP000014254">
    <property type="component" value="Unassembled WGS sequence"/>
</dbReference>
<keyword evidence="4" id="KW-1133">Transmembrane helix</keyword>
<evidence type="ECO:0000256" key="3">
    <source>
        <dbReference type="SAM" id="MobiDB-lite"/>
    </source>
</evidence>
<feature type="region of interest" description="Disordered" evidence="3">
    <location>
        <begin position="329"/>
        <end position="348"/>
    </location>
</feature>
<feature type="compositionally biased region" description="Polar residues" evidence="3">
    <location>
        <begin position="547"/>
        <end position="565"/>
    </location>
</feature>
<evidence type="ECO:0000256" key="4">
    <source>
        <dbReference type="SAM" id="Phobius"/>
    </source>
</evidence>